<evidence type="ECO:0000313" key="2">
    <source>
        <dbReference type="Proteomes" id="UP000789396"/>
    </source>
</evidence>
<feature type="non-terminal residue" evidence="1">
    <location>
        <position position="145"/>
    </location>
</feature>
<reference evidence="1" key="1">
    <citation type="submission" date="2021-06" db="EMBL/GenBank/DDBJ databases">
        <authorList>
            <person name="Kallberg Y."/>
            <person name="Tangrot J."/>
            <person name="Rosling A."/>
        </authorList>
    </citation>
    <scope>NUCLEOTIDE SEQUENCE</scope>
    <source>
        <strain evidence="1">IN212</strain>
    </source>
</reference>
<dbReference type="EMBL" id="CAJVPZ010006242">
    <property type="protein sequence ID" value="CAG8571252.1"/>
    <property type="molecule type" value="Genomic_DNA"/>
</dbReference>
<gene>
    <name evidence="1" type="ORF">RFULGI_LOCUS5466</name>
</gene>
<organism evidence="1 2">
    <name type="scientific">Racocetra fulgida</name>
    <dbReference type="NCBI Taxonomy" id="60492"/>
    <lineage>
        <taxon>Eukaryota</taxon>
        <taxon>Fungi</taxon>
        <taxon>Fungi incertae sedis</taxon>
        <taxon>Mucoromycota</taxon>
        <taxon>Glomeromycotina</taxon>
        <taxon>Glomeromycetes</taxon>
        <taxon>Diversisporales</taxon>
        <taxon>Gigasporaceae</taxon>
        <taxon>Racocetra</taxon>
    </lineage>
</organism>
<dbReference type="AlphaFoldDB" id="A0A9N9G0R7"/>
<dbReference type="Proteomes" id="UP000789396">
    <property type="component" value="Unassembled WGS sequence"/>
</dbReference>
<accession>A0A9N9G0R7</accession>
<comment type="caution">
    <text evidence="1">The sequence shown here is derived from an EMBL/GenBank/DDBJ whole genome shotgun (WGS) entry which is preliminary data.</text>
</comment>
<evidence type="ECO:0000313" key="1">
    <source>
        <dbReference type="EMBL" id="CAG8571252.1"/>
    </source>
</evidence>
<keyword evidence="2" id="KW-1185">Reference proteome</keyword>
<protein>
    <submittedName>
        <fullName evidence="1">15458_t:CDS:1</fullName>
    </submittedName>
</protein>
<dbReference type="OrthoDB" id="2400320at2759"/>
<name>A0A9N9G0R7_9GLOM</name>
<sequence>PDGLVTNIEVLCDTNCIEEVFDLLQAHTNDILIYNTDLSNRNFIGIITDNINNLTTQVPKRWISTVSSEINGLTKENQVIAQQHLNQCNSYANNNCRSRDMSVVINNTIQDENTLNNESNSLNEAKSDINEVKKEKVQILVLKIL</sequence>
<proteinExistence type="predicted"/>